<organism evidence="2 3">
    <name type="scientific">Micromonospora rubida</name>
    <dbReference type="NCBI Taxonomy" id="2697657"/>
    <lineage>
        <taxon>Bacteria</taxon>
        <taxon>Bacillati</taxon>
        <taxon>Actinomycetota</taxon>
        <taxon>Actinomycetes</taxon>
        <taxon>Micromonosporales</taxon>
        <taxon>Micromonosporaceae</taxon>
        <taxon>Micromonospora</taxon>
    </lineage>
</organism>
<protein>
    <submittedName>
        <fullName evidence="2">Nucleotidyltransferase family protein</fullName>
    </submittedName>
</protein>
<keyword evidence="3" id="KW-1185">Reference proteome</keyword>
<dbReference type="Proteomes" id="UP001611075">
    <property type="component" value="Unassembled WGS sequence"/>
</dbReference>
<feature type="region of interest" description="Disordered" evidence="1">
    <location>
        <begin position="1"/>
        <end position="20"/>
    </location>
</feature>
<accession>A0ABW7SL57</accession>
<dbReference type="PANTHER" id="PTHR39166:SF1">
    <property type="entry name" value="BLL1166 PROTEIN"/>
    <property type="match status" value="1"/>
</dbReference>
<dbReference type="InterPro" id="IPR009267">
    <property type="entry name" value="NTP_transf_6"/>
</dbReference>
<sequence length="214" mass="23294">MIGGVSGRRATTAAPNGRGDELRELVQASAPLMRALAVVRGSGLPDAWIGAGVLRDLVWGHRYGHGFDLRAVRDVDVAFFDPADLSRDNDQRATARLAALEPGLPWEAKNQAAVHTWYPQRFGGPPVPPFRSITEAVATWPEYATAVAIHLDPDNYIAVCAPHGLGDLLDGVWRRNPVRVSEQASQQRLARHQPAQRWPGLRVITGPPAGREGR</sequence>
<dbReference type="RefSeq" id="WP_396679199.1">
    <property type="nucleotide sequence ID" value="NZ_JBIRPU010000007.1"/>
</dbReference>
<proteinExistence type="predicted"/>
<comment type="caution">
    <text evidence="2">The sequence shown here is derived from an EMBL/GenBank/DDBJ whole genome shotgun (WGS) entry which is preliminary data.</text>
</comment>
<gene>
    <name evidence="2" type="ORF">ACH4OY_13115</name>
</gene>
<evidence type="ECO:0000256" key="1">
    <source>
        <dbReference type="SAM" id="MobiDB-lite"/>
    </source>
</evidence>
<reference evidence="2 3" key="1">
    <citation type="submission" date="2024-10" db="EMBL/GenBank/DDBJ databases">
        <title>The Natural Products Discovery Center: Release of the First 8490 Sequenced Strains for Exploring Actinobacteria Biosynthetic Diversity.</title>
        <authorList>
            <person name="Kalkreuter E."/>
            <person name="Kautsar S.A."/>
            <person name="Yang D."/>
            <person name="Bader C.D."/>
            <person name="Teijaro C.N."/>
            <person name="Fluegel L."/>
            <person name="Davis C.M."/>
            <person name="Simpson J.R."/>
            <person name="Lauterbach L."/>
            <person name="Steele A.D."/>
            <person name="Gui C."/>
            <person name="Meng S."/>
            <person name="Li G."/>
            <person name="Viehrig K."/>
            <person name="Ye F."/>
            <person name="Su P."/>
            <person name="Kiefer A.F."/>
            <person name="Nichols A."/>
            <person name="Cepeda A.J."/>
            <person name="Yan W."/>
            <person name="Fan B."/>
            <person name="Jiang Y."/>
            <person name="Adhikari A."/>
            <person name="Zheng C.-J."/>
            <person name="Schuster L."/>
            <person name="Cowan T.M."/>
            <person name="Smanski M.J."/>
            <person name="Chevrette M.G."/>
            <person name="De Carvalho L.P.S."/>
            <person name="Shen B."/>
        </authorList>
    </citation>
    <scope>NUCLEOTIDE SEQUENCE [LARGE SCALE GENOMIC DNA]</scope>
    <source>
        <strain evidence="2 3">NPDC021253</strain>
    </source>
</reference>
<dbReference type="EMBL" id="JBIRPU010000007">
    <property type="protein sequence ID" value="MFI0793614.1"/>
    <property type="molecule type" value="Genomic_DNA"/>
</dbReference>
<dbReference type="Pfam" id="PF06042">
    <property type="entry name" value="NTP_transf_6"/>
    <property type="match status" value="1"/>
</dbReference>
<name>A0ABW7SL57_9ACTN</name>
<evidence type="ECO:0000313" key="3">
    <source>
        <dbReference type="Proteomes" id="UP001611075"/>
    </source>
</evidence>
<evidence type="ECO:0000313" key="2">
    <source>
        <dbReference type="EMBL" id="MFI0793614.1"/>
    </source>
</evidence>
<dbReference type="PANTHER" id="PTHR39166">
    <property type="entry name" value="BLL1166 PROTEIN"/>
    <property type="match status" value="1"/>
</dbReference>
<feature type="region of interest" description="Disordered" evidence="1">
    <location>
        <begin position="184"/>
        <end position="214"/>
    </location>
</feature>